<evidence type="ECO:0000256" key="8">
    <source>
        <dbReference type="ARBA" id="ARBA00022763"/>
    </source>
</evidence>
<dbReference type="EMBL" id="SGPK01000029">
    <property type="protein sequence ID" value="THH10699.1"/>
    <property type="molecule type" value="Genomic_DNA"/>
</dbReference>
<dbReference type="FunFam" id="1.10.340.30:FF:000002">
    <property type="entry name" value="Adenine DNA glycosylase"/>
    <property type="match status" value="1"/>
</dbReference>
<keyword evidence="10" id="KW-0408">Iron</keyword>
<dbReference type="EC" id="3.2.2.31" evidence="4"/>
<dbReference type="AlphaFoldDB" id="A0A4S4LFT4"/>
<comment type="caution">
    <text evidence="16">The sequence shown here is derived from an EMBL/GenBank/DDBJ whole genome shotgun (WGS) entry which is preliminary data.</text>
</comment>
<feature type="region of interest" description="Disordered" evidence="14">
    <location>
        <begin position="402"/>
        <end position="426"/>
    </location>
</feature>
<dbReference type="InterPro" id="IPR044298">
    <property type="entry name" value="MIG/MutY"/>
</dbReference>
<feature type="region of interest" description="Disordered" evidence="14">
    <location>
        <begin position="1"/>
        <end position="56"/>
    </location>
</feature>
<evidence type="ECO:0000256" key="4">
    <source>
        <dbReference type="ARBA" id="ARBA00012045"/>
    </source>
</evidence>
<evidence type="ECO:0000256" key="13">
    <source>
        <dbReference type="ARBA" id="ARBA00023295"/>
    </source>
</evidence>
<dbReference type="Gene3D" id="3.90.79.10">
    <property type="entry name" value="Nucleoside Triphosphate Pyrophosphohydrolase"/>
    <property type="match status" value="1"/>
</dbReference>
<evidence type="ECO:0000259" key="15">
    <source>
        <dbReference type="SMART" id="SM00478"/>
    </source>
</evidence>
<comment type="cofactor">
    <cofactor evidence="2">
        <name>[4Fe-4S] cluster</name>
        <dbReference type="ChEBI" id="CHEBI:49883"/>
    </cofactor>
</comment>
<reference evidence="16 17" key="1">
    <citation type="submission" date="2019-02" db="EMBL/GenBank/DDBJ databases">
        <title>Genome sequencing of the rare red list fungi Phellinidium pouzarii.</title>
        <authorList>
            <person name="Buettner E."/>
            <person name="Kellner H."/>
        </authorList>
    </citation>
    <scope>NUCLEOTIDE SEQUENCE [LARGE SCALE GENOMIC DNA]</scope>
    <source>
        <strain evidence="16 17">DSM 108285</strain>
    </source>
</reference>
<evidence type="ECO:0000256" key="11">
    <source>
        <dbReference type="ARBA" id="ARBA00023014"/>
    </source>
</evidence>
<proteinExistence type="inferred from homology"/>
<evidence type="ECO:0000313" key="17">
    <source>
        <dbReference type="Proteomes" id="UP000308199"/>
    </source>
</evidence>
<evidence type="ECO:0000256" key="7">
    <source>
        <dbReference type="ARBA" id="ARBA00022723"/>
    </source>
</evidence>
<dbReference type="SUPFAM" id="SSF48150">
    <property type="entry name" value="DNA-glycosylase"/>
    <property type="match status" value="1"/>
</dbReference>
<dbReference type="Pfam" id="PF00730">
    <property type="entry name" value="HhH-GPD"/>
    <property type="match status" value="1"/>
</dbReference>
<name>A0A4S4LFT4_9AGAM</name>
<evidence type="ECO:0000313" key="16">
    <source>
        <dbReference type="EMBL" id="THH10699.1"/>
    </source>
</evidence>
<evidence type="ECO:0000256" key="14">
    <source>
        <dbReference type="SAM" id="MobiDB-lite"/>
    </source>
</evidence>
<feature type="domain" description="HhH-GPD" evidence="15">
    <location>
        <begin position="118"/>
        <end position="271"/>
    </location>
</feature>
<keyword evidence="6" id="KW-0004">4Fe-4S</keyword>
<evidence type="ECO:0000256" key="5">
    <source>
        <dbReference type="ARBA" id="ARBA00022023"/>
    </source>
</evidence>
<dbReference type="PANTHER" id="PTHR42944">
    <property type="entry name" value="ADENINE DNA GLYCOSYLASE"/>
    <property type="match status" value="1"/>
</dbReference>
<dbReference type="InterPro" id="IPR003265">
    <property type="entry name" value="HhH-GPD_domain"/>
</dbReference>
<dbReference type="GO" id="GO:0051539">
    <property type="term" value="F:4 iron, 4 sulfur cluster binding"/>
    <property type="evidence" value="ECO:0007669"/>
    <property type="project" value="UniProtKB-KW"/>
</dbReference>
<keyword evidence="12" id="KW-0234">DNA repair</keyword>
<evidence type="ECO:0000256" key="2">
    <source>
        <dbReference type="ARBA" id="ARBA00001966"/>
    </source>
</evidence>
<dbReference type="CDD" id="cd00056">
    <property type="entry name" value="ENDO3c"/>
    <property type="match status" value="1"/>
</dbReference>
<evidence type="ECO:0000256" key="9">
    <source>
        <dbReference type="ARBA" id="ARBA00022801"/>
    </source>
</evidence>
<protein>
    <recommendedName>
        <fullName evidence="5">Adenine DNA glycosylase</fullName>
        <ecNumber evidence="4">3.2.2.31</ecNumber>
    </recommendedName>
</protein>
<evidence type="ECO:0000256" key="6">
    <source>
        <dbReference type="ARBA" id="ARBA00022485"/>
    </source>
</evidence>
<dbReference type="PANTHER" id="PTHR42944:SF1">
    <property type="entry name" value="ADENINE DNA GLYCOSYLASE"/>
    <property type="match status" value="1"/>
</dbReference>
<evidence type="ECO:0000256" key="3">
    <source>
        <dbReference type="ARBA" id="ARBA00008343"/>
    </source>
</evidence>
<keyword evidence="9" id="KW-0378">Hydrolase</keyword>
<accession>A0A4S4LFT4</accession>
<organism evidence="16 17">
    <name type="scientific">Phellinidium pouzarii</name>
    <dbReference type="NCBI Taxonomy" id="167371"/>
    <lineage>
        <taxon>Eukaryota</taxon>
        <taxon>Fungi</taxon>
        <taxon>Dikarya</taxon>
        <taxon>Basidiomycota</taxon>
        <taxon>Agaricomycotina</taxon>
        <taxon>Agaricomycetes</taxon>
        <taxon>Hymenochaetales</taxon>
        <taxon>Hymenochaetaceae</taxon>
        <taxon>Phellinidium</taxon>
    </lineage>
</organism>
<dbReference type="GO" id="GO:0006298">
    <property type="term" value="P:mismatch repair"/>
    <property type="evidence" value="ECO:0007669"/>
    <property type="project" value="TreeGrafter"/>
</dbReference>
<dbReference type="SMART" id="SM00478">
    <property type="entry name" value="ENDO3c"/>
    <property type="match status" value="1"/>
</dbReference>
<dbReference type="InterPro" id="IPR011257">
    <property type="entry name" value="DNA_glycosylase"/>
</dbReference>
<comment type="catalytic activity">
    <reaction evidence="1">
        <text>Hydrolyzes free adenine bases from 7,8-dihydro-8-oxoguanine:adenine mismatched double-stranded DNA, leaving an apurinic site.</text>
        <dbReference type="EC" id="3.2.2.31"/>
    </reaction>
</comment>
<keyword evidence="17" id="KW-1185">Reference proteome</keyword>
<keyword evidence="8" id="KW-0227">DNA damage</keyword>
<dbReference type="GO" id="GO:0006285">
    <property type="term" value="P:base-excision repair, AP site formation"/>
    <property type="evidence" value="ECO:0007669"/>
    <property type="project" value="UniProtKB-ARBA"/>
</dbReference>
<sequence length="546" mass="60963">MSSTRTRTKSKPVTHVYDSDSDADSDSDSTRPVKRRKTKNECSGSSGNACQMEPGKAPVHPASIHVIANTKAIRSSLLDWYSGVHESRGMPWRKPFDATLDVQGRSQRAYEVWISEIMLQQTQVATVIPYYNRWMNKYPTITDLANSDIESVNAIWKGLGYYSRAARLLSGAKKIVEEYNGLFPDTAKDMMANVPGIGRYSAGAISSIAYNHCEPVLDGNVNRLLSRVLALHANPKAKSTLDILWDGAAAMVKSADEPGNINQALIELGATVCKVRDPDCQSCPLNAYCAAYLETQGHQPEEQDIEELCTLCEPAIPGEVTGVTRYPMKVERKRAREEVDVVNVVEWLSPQNRRYFLLVRRPDTGLLAGLHEFPSRTNVKDSDTPSKLHSIGQDILRDMLVNPPQTYHPASPKRQQPKASPSPKTLQITKMKPAGDVLHIFSHIRKTYRVQWILLEGGDPNSEEPPGLKADYASLLIDSGKSTATKTNTRKSKNKVDERKESKLAVRPVLKRLALRWVKYEDVEDANIGTGIMKVWKKVNELWVDK</sequence>
<dbReference type="GO" id="GO:0046872">
    <property type="term" value="F:metal ion binding"/>
    <property type="evidence" value="ECO:0007669"/>
    <property type="project" value="UniProtKB-KW"/>
</dbReference>
<comment type="similarity">
    <text evidence="3">Belongs to the Nth/MutY family.</text>
</comment>
<dbReference type="OrthoDB" id="10248838at2759"/>
<dbReference type="GO" id="GO:0005634">
    <property type="term" value="C:nucleus"/>
    <property type="evidence" value="ECO:0007669"/>
    <property type="project" value="TreeGrafter"/>
</dbReference>
<dbReference type="GO" id="GO:0032357">
    <property type="term" value="F:oxidized purine DNA binding"/>
    <property type="evidence" value="ECO:0007669"/>
    <property type="project" value="TreeGrafter"/>
</dbReference>
<dbReference type="GO" id="GO:0000701">
    <property type="term" value="F:purine-specific mismatch base pair DNA N-glycosylase activity"/>
    <property type="evidence" value="ECO:0007669"/>
    <property type="project" value="UniProtKB-EC"/>
</dbReference>
<dbReference type="InterPro" id="IPR023170">
    <property type="entry name" value="HhH_base_excis_C"/>
</dbReference>
<keyword evidence="11" id="KW-0411">Iron-sulfur</keyword>
<keyword evidence="7" id="KW-0479">Metal-binding</keyword>
<evidence type="ECO:0000256" key="12">
    <source>
        <dbReference type="ARBA" id="ARBA00023204"/>
    </source>
</evidence>
<gene>
    <name evidence="16" type="ORF">EW145_g1137</name>
</gene>
<dbReference type="Gene3D" id="1.10.1670.10">
    <property type="entry name" value="Helix-hairpin-Helix base-excision DNA repair enzymes (C-terminal)"/>
    <property type="match status" value="1"/>
</dbReference>
<evidence type="ECO:0000256" key="10">
    <source>
        <dbReference type="ARBA" id="ARBA00023004"/>
    </source>
</evidence>
<dbReference type="Proteomes" id="UP000308199">
    <property type="component" value="Unassembled WGS sequence"/>
</dbReference>
<keyword evidence="13" id="KW-0326">Glycosidase</keyword>
<feature type="compositionally biased region" description="Basic residues" evidence="14">
    <location>
        <begin position="1"/>
        <end position="12"/>
    </location>
</feature>
<dbReference type="Gene3D" id="1.10.340.30">
    <property type="entry name" value="Hypothetical protein, domain 2"/>
    <property type="match status" value="1"/>
</dbReference>
<feature type="compositionally biased region" description="Polar residues" evidence="14">
    <location>
        <begin position="413"/>
        <end position="426"/>
    </location>
</feature>
<evidence type="ECO:0000256" key="1">
    <source>
        <dbReference type="ARBA" id="ARBA00000843"/>
    </source>
</evidence>
<dbReference type="GO" id="GO:0035485">
    <property type="term" value="F:adenine/guanine mispair binding"/>
    <property type="evidence" value="ECO:0007669"/>
    <property type="project" value="TreeGrafter"/>
</dbReference>
<dbReference type="GO" id="GO:0034039">
    <property type="term" value="F:8-oxo-7,8-dihydroguanine DNA N-glycosylase activity"/>
    <property type="evidence" value="ECO:0007669"/>
    <property type="project" value="TreeGrafter"/>
</dbReference>